<comment type="caution">
    <text evidence="2">The sequence shown here is derived from an EMBL/GenBank/DDBJ whole genome shotgun (WGS) entry which is preliminary data.</text>
</comment>
<name>A0A917H695_9MICC</name>
<accession>A0A917H695</accession>
<reference evidence="2" key="1">
    <citation type="journal article" date="2014" name="Int. J. Syst. Evol. Microbiol.">
        <title>Complete genome sequence of Corynebacterium casei LMG S-19264T (=DSM 44701T), isolated from a smear-ripened cheese.</title>
        <authorList>
            <consortium name="US DOE Joint Genome Institute (JGI-PGF)"/>
            <person name="Walter F."/>
            <person name="Albersmeier A."/>
            <person name="Kalinowski J."/>
            <person name="Ruckert C."/>
        </authorList>
    </citation>
    <scope>NUCLEOTIDE SEQUENCE</scope>
    <source>
        <strain evidence="2">CGMCC 1.12187</strain>
    </source>
</reference>
<keyword evidence="3" id="KW-1185">Reference proteome</keyword>
<sequence>MRVLQVFDDNLRLGRDFVTAKAHVIEEVGEHTLGSSDFAAAADAERTKRHQLHQQRLDSQARHLHGH</sequence>
<dbReference type="AlphaFoldDB" id="A0A917H695"/>
<gene>
    <name evidence="2" type="ORF">GCM10011374_36350</name>
</gene>
<evidence type="ECO:0000313" key="3">
    <source>
        <dbReference type="Proteomes" id="UP000638848"/>
    </source>
</evidence>
<dbReference type="RefSeq" id="WP_188539791.1">
    <property type="nucleotide sequence ID" value="NZ_BMEQ01000031.1"/>
</dbReference>
<proteinExistence type="predicted"/>
<dbReference type="Proteomes" id="UP000638848">
    <property type="component" value="Unassembled WGS sequence"/>
</dbReference>
<evidence type="ECO:0000313" key="2">
    <source>
        <dbReference type="EMBL" id="GGG68675.1"/>
    </source>
</evidence>
<dbReference type="EMBL" id="BMEQ01000031">
    <property type="protein sequence ID" value="GGG68675.1"/>
    <property type="molecule type" value="Genomic_DNA"/>
</dbReference>
<feature type="region of interest" description="Disordered" evidence="1">
    <location>
        <begin position="44"/>
        <end position="67"/>
    </location>
</feature>
<evidence type="ECO:0000256" key="1">
    <source>
        <dbReference type="SAM" id="MobiDB-lite"/>
    </source>
</evidence>
<protein>
    <submittedName>
        <fullName evidence="2">Uncharacterized protein</fullName>
    </submittedName>
</protein>
<reference evidence="2" key="2">
    <citation type="submission" date="2020-09" db="EMBL/GenBank/DDBJ databases">
        <authorList>
            <person name="Sun Q."/>
            <person name="Zhou Y."/>
        </authorList>
    </citation>
    <scope>NUCLEOTIDE SEQUENCE</scope>
    <source>
        <strain evidence="2">CGMCC 1.12187</strain>
    </source>
</reference>
<organism evidence="2 3">
    <name type="scientific">Kocuria dechangensis</name>
    <dbReference type="NCBI Taxonomy" id="1176249"/>
    <lineage>
        <taxon>Bacteria</taxon>
        <taxon>Bacillati</taxon>
        <taxon>Actinomycetota</taxon>
        <taxon>Actinomycetes</taxon>
        <taxon>Micrococcales</taxon>
        <taxon>Micrococcaceae</taxon>
        <taxon>Kocuria</taxon>
    </lineage>
</organism>